<evidence type="ECO:0000313" key="2">
    <source>
        <dbReference type="WBParaSite" id="PS1159_v2.g6143.t1"/>
    </source>
</evidence>
<dbReference type="WBParaSite" id="PS1159_v2.g6143.t1">
    <property type="protein sequence ID" value="PS1159_v2.g6143.t1"/>
    <property type="gene ID" value="PS1159_v2.g6143"/>
</dbReference>
<proteinExistence type="predicted"/>
<reference evidence="2" key="1">
    <citation type="submission" date="2022-11" db="UniProtKB">
        <authorList>
            <consortium name="WormBaseParasite"/>
        </authorList>
    </citation>
    <scope>IDENTIFICATION</scope>
</reference>
<dbReference type="Proteomes" id="UP000887580">
    <property type="component" value="Unplaced"/>
</dbReference>
<protein>
    <submittedName>
        <fullName evidence="2">Uncharacterized protein</fullName>
    </submittedName>
</protein>
<name>A0AC35GJZ5_9BILA</name>
<sequence length="93" mass="10592">MKELYFLLLFIVGAVAVHEYHGDRRFWTDVDSNGRTKVAQHVLNESVNLIFPKDKTTAQLLPDIKLLSPGGNVKCQDTLLFDDRNHIRGEIKA</sequence>
<evidence type="ECO:0000313" key="1">
    <source>
        <dbReference type="Proteomes" id="UP000887580"/>
    </source>
</evidence>
<organism evidence="1 2">
    <name type="scientific">Panagrolaimus sp. PS1159</name>
    <dbReference type="NCBI Taxonomy" id="55785"/>
    <lineage>
        <taxon>Eukaryota</taxon>
        <taxon>Metazoa</taxon>
        <taxon>Ecdysozoa</taxon>
        <taxon>Nematoda</taxon>
        <taxon>Chromadorea</taxon>
        <taxon>Rhabditida</taxon>
        <taxon>Tylenchina</taxon>
        <taxon>Panagrolaimomorpha</taxon>
        <taxon>Panagrolaimoidea</taxon>
        <taxon>Panagrolaimidae</taxon>
        <taxon>Panagrolaimus</taxon>
    </lineage>
</organism>
<accession>A0AC35GJZ5</accession>